<reference evidence="1" key="1">
    <citation type="journal article" date="2014" name="Front. Microbiol.">
        <title>High frequency of phylogenetically diverse reductive dehalogenase-homologous genes in deep subseafloor sedimentary metagenomes.</title>
        <authorList>
            <person name="Kawai M."/>
            <person name="Futagami T."/>
            <person name="Toyoda A."/>
            <person name="Takaki Y."/>
            <person name="Nishi S."/>
            <person name="Hori S."/>
            <person name="Arai W."/>
            <person name="Tsubouchi T."/>
            <person name="Morono Y."/>
            <person name="Uchiyama I."/>
            <person name="Ito T."/>
            <person name="Fujiyama A."/>
            <person name="Inagaki F."/>
            <person name="Takami H."/>
        </authorList>
    </citation>
    <scope>NUCLEOTIDE SEQUENCE</scope>
    <source>
        <strain evidence="1">Expedition CK06-06</strain>
    </source>
</reference>
<proteinExistence type="predicted"/>
<protein>
    <submittedName>
        <fullName evidence="1">Uncharacterized protein</fullName>
    </submittedName>
</protein>
<feature type="non-terminal residue" evidence="1">
    <location>
        <position position="1"/>
    </location>
</feature>
<dbReference type="AlphaFoldDB" id="X0WRJ8"/>
<name>X0WRJ8_9ZZZZ</name>
<accession>X0WRJ8</accession>
<evidence type="ECO:0000313" key="1">
    <source>
        <dbReference type="EMBL" id="GAG33559.1"/>
    </source>
</evidence>
<organism evidence="1">
    <name type="scientific">marine sediment metagenome</name>
    <dbReference type="NCBI Taxonomy" id="412755"/>
    <lineage>
        <taxon>unclassified sequences</taxon>
        <taxon>metagenomes</taxon>
        <taxon>ecological metagenomes</taxon>
    </lineage>
</organism>
<comment type="caution">
    <text evidence="1">The sequence shown here is derived from an EMBL/GenBank/DDBJ whole genome shotgun (WGS) entry which is preliminary data.</text>
</comment>
<dbReference type="EMBL" id="BARS01046843">
    <property type="protein sequence ID" value="GAG33559.1"/>
    <property type="molecule type" value="Genomic_DNA"/>
</dbReference>
<gene>
    <name evidence="1" type="ORF">S01H1_70439</name>
</gene>
<sequence>IHKRWGTNLNFEVPTERIGTLSDPTDQAVIEIVNLEIVRAIRLEEGFERIRLDTVLESSEASIRCGHCRGEFPLLVAERWTRMQCPHCDKTLLAEWNNASGEITIYPIEETDKP</sequence>